<dbReference type="PANTHER" id="PTHR13466:SF19">
    <property type="entry name" value="NUCLEUS-VACUOLE JUNCTION PROTEIN 2"/>
    <property type="match status" value="1"/>
</dbReference>
<dbReference type="PANTHER" id="PTHR13466">
    <property type="entry name" value="TEX2 PROTEIN-RELATED"/>
    <property type="match status" value="1"/>
</dbReference>
<feature type="compositionally biased region" description="Polar residues" evidence="9">
    <location>
        <begin position="747"/>
        <end position="785"/>
    </location>
</feature>
<dbReference type="GO" id="GO:0005789">
    <property type="term" value="C:endoplasmic reticulum membrane"/>
    <property type="evidence" value="ECO:0007669"/>
    <property type="project" value="UniProtKB-SubCell"/>
</dbReference>
<evidence type="ECO:0000256" key="10">
    <source>
        <dbReference type="SAM" id="Phobius"/>
    </source>
</evidence>
<dbReference type="GO" id="GO:1990456">
    <property type="term" value="P:mitochondrion-endoplasmic reticulum membrane tethering"/>
    <property type="evidence" value="ECO:0007669"/>
    <property type="project" value="TreeGrafter"/>
</dbReference>
<protein>
    <submittedName>
        <fullName evidence="12">Purtative PH domain-containing protein</fullName>
    </submittedName>
</protein>
<feature type="domain" description="SMP-LTD" evidence="11">
    <location>
        <begin position="279"/>
        <end position="466"/>
    </location>
</feature>
<keyword evidence="4" id="KW-0256">Endoplasmic reticulum</keyword>
<evidence type="ECO:0000256" key="6">
    <source>
        <dbReference type="ARBA" id="ARBA00023055"/>
    </source>
</evidence>
<evidence type="ECO:0000256" key="7">
    <source>
        <dbReference type="ARBA" id="ARBA00023121"/>
    </source>
</evidence>
<sequence length="931" mass="100195">MSLLWTATKWLISYIFVGVSFIVVVCAIAFGVFYQFATSPVGDPDPHKKIKNKLAHEKLPHEKLGLDDSGKVTFEGFFSIRRQYDAVADPNHNPLAPPPSTENGVPKRSNYSTMATALRVASNYAQGKKEMPKDLFYVVIKGHILYVYESEARASCLVALDISRFDVAMEDKEGAFTGIEGKMFAKRHALVMRRAPEDAGKERRGLAVVTSDMGDFDDSAEADNETLPWFFFSKANTVTEDFYIALLKRNHQQPSNSNVFSFDSMQWLAEDIIKREDIGGSGLLWLNAVLGRMFLGVCHTSLVADFITMKINKKLAQIPHIPYLGAVVTTQVVLGDVPPILTNPKLKELKADGTVVFNAHFEYKQREHVDSSGILLTIETTGSVKLKCSARIKTLKGDVEVKIKPPPSDRVWWGFVTMPETDMVLEPILLARTLTWKRISDLLEKQLREGMAEAVVLPNMDDIPFFDTSSLSIRGGIFNEAGREPAEEATESAEATNGVSDNASIKSKSVLSSAASTKSTLVSHSDDESTIGKRSLLRSETLPLDDNKKSNKSASALARLSALSTSRPASVRSEATTLVGDDKAKDKSADKVQDKPAARRSATMGDVLGRSPAIPEASDSVSTLPSYRSTPSQDDDGASINTTDTASSRVTTQTLLSAVRARDKTALSSQVNVARDLAKDSVKKWSMNWNKKKTAKEGDDDSSTPPSTASPSYFAPSNDDHQSHPPHHQRAHDGLSLQERLNAAAQKASSTSPRNSLQSSHQRQTSNASAELSVSPSASRTTFPATQPIPERSHSASESISSSPPAYQQPRAPSMVVPHVPKRPGVVTSIAHDPTPPSTPPKAKSSPSAPSLKAAQAPPKVSRGDSGPLPPANGPASLTTSDAPPLPPRPARSDSDPLAAGEHTVGPAPITLEKPSTSASDAAAASDAASI</sequence>
<evidence type="ECO:0000256" key="9">
    <source>
        <dbReference type="SAM" id="MobiDB-lite"/>
    </source>
</evidence>
<feature type="compositionally biased region" description="Low complexity" evidence="9">
    <location>
        <begin position="703"/>
        <end position="717"/>
    </location>
</feature>
<dbReference type="Proteomes" id="UP000827549">
    <property type="component" value="Chromosome 1"/>
</dbReference>
<evidence type="ECO:0000313" key="13">
    <source>
        <dbReference type="Proteomes" id="UP000827549"/>
    </source>
</evidence>
<feature type="compositionally biased region" description="Basic and acidic residues" evidence="9">
    <location>
        <begin position="580"/>
        <end position="597"/>
    </location>
</feature>
<dbReference type="InterPro" id="IPR031468">
    <property type="entry name" value="SMP_LBD"/>
</dbReference>
<keyword evidence="6" id="KW-0445">Lipid transport</keyword>
<keyword evidence="2" id="KW-0813">Transport</keyword>
<evidence type="ECO:0000259" key="11">
    <source>
        <dbReference type="PROSITE" id="PS51847"/>
    </source>
</evidence>
<accession>A0AAF0Y138</accession>
<evidence type="ECO:0000256" key="1">
    <source>
        <dbReference type="ARBA" id="ARBA00004586"/>
    </source>
</evidence>
<reference evidence="12" key="1">
    <citation type="submission" date="2023-10" db="EMBL/GenBank/DDBJ databases">
        <authorList>
            <person name="Noh H."/>
        </authorList>
    </citation>
    <scope>NUCLEOTIDE SEQUENCE</scope>
    <source>
        <strain evidence="12">DUCC4014</strain>
    </source>
</reference>
<feature type="compositionally biased region" description="Low complexity" evidence="9">
    <location>
        <begin position="841"/>
        <end position="860"/>
    </location>
</feature>
<dbReference type="GeneID" id="87804160"/>
<dbReference type="GO" id="GO:0015914">
    <property type="term" value="P:phospholipid transport"/>
    <property type="evidence" value="ECO:0007669"/>
    <property type="project" value="TreeGrafter"/>
</dbReference>
<evidence type="ECO:0000256" key="2">
    <source>
        <dbReference type="ARBA" id="ARBA00022448"/>
    </source>
</evidence>
<evidence type="ECO:0000256" key="8">
    <source>
        <dbReference type="ARBA" id="ARBA00023136"/>
    </source>
</evidence>
<keyword evidence="7" id="KW-0446">Lipid-binding</keyword>
<dbReference type="GO" id="GO:0008289">
    <property type="term" value="F:lipid binding"/>
    <property type="evidence" value="ECO:0007669"/>
    <property type="project" value="UniProtKB-KW"/>
</dbReference>
<feature type="region of interest" description="Disordered" evidence="9">
    <location>
        <begin position="559"/>
        <end position="649"/>
    </location>
</feature>
<comment type="subcellular location">
    <subcellularLocation>
        <location evidence="1">Endoplasmic reticulum membrane</location>
    </subcellularLocation>
</comment>
<evidence type="ECO:0000313" key="12">
    <source>
        <dbReference type="EMBL" id="WOO77312.1"/>
    </source>
</evidence>
<dbReference type="CDD" id="cd21675">
    <property type="entry name" value="SMP_TEX2"/>
    <property type="match status" value="1"/>
</dbReference>
<feature type="compositionally biased region" description="Polar residues" evidence="9">
    <location>
        <begin position="639"/>
        <end position="649"/>
    </location>
</feature>
<keyword evidence="3 10" id="KW-0812">Transmembrane</keyword>
<keyword evidence="8 10" id="KW-0472">Membrane</keyword>
<dbReference type="RefSeq" id="XP_062623344.1">
    <property type="nucleotide sequence ID" value="XM_062767360.1"/>
</dbReference>
<evidence type="ECO:0000256" key="5">
    <source>
        <dbReference type="ARBA" id="ARBA00022989"/>
    </source>
</evidence>
<feature type="transmembrane region" description="Helical" evidence="10">
    <location>
        <begin position="12"/>
        <end position="34"/>
    </location>
</feature>
<keyword evidence="13" id="KW-1185">Reference proteome</keyword>
<feature type="compositionally biased region" description="Polar residues" evidence="9">
    <location>
        <begin position="619"/>
        <end position="632"/>
    </location>
</feature>
<dbReference type="GO" id="GO:0032865">
    <property type="term" value="C:ERMES complex"/>
    <property type="evidence" value="ECO:0007669"/>
    <property type="project" value="TreeGrafter"/>
</dbReference>
<name>A0AAF0Y138_9TREE</name>
<gene>
    <name evidence="12" type="primary">YPR091C</name>
    <name evidence="12" type="ORF">LOC62_01G000902</name>
</gene>
<evidence type="ECO:0000256" key="4">
    <source>
        <dbReference type="ARBA" id="ARBA00022824"/>
    </source>
</evidence>
<dbReference type="AlphaFoldDB" id="A0AAF0Y138"/>
<dbReference type="EMBL" id="CP086714">
    <property type="protein sequence ID" value="WOO77312.1"/>
    <property type="molecule type" value="Genomic_DNA"/>
</dbReference>
<evidence type="ECO:0000256" key="3">
    <source>
        <dbReference type="ARBA" id="ARBA00022692"/>
    </source>
</evidence>
<organism evidence="12 13">
    <name type="scientific">Vanrija pseudolonga</name>
    <dbReference type="NCBI Taxonomy" id="143232"/>
    <lineage>
        <taxon>Eukaryota</taxon>
        <taxon>Fungi</taxon>
        <taxon>Dikarya</taxon>
        <taxon>Basidiomycota</taxon>
        <taxon>Agaricomycotina</taxon>
        <taxon>Tremellomycetes</taxon>
        <taxon>Trichosporonales</taxon>
        <taxon>Trichosporonaceae</taxon>
        <taxon>Vanrija</taxon>
    </lineage>
</organism>
<dbReference type="PROSITE" id="PS51847">
    <property type="entry name" value="SMP"/>
    <property type="match status" value="1"/>
</dbReference>
<feature type="compositionally biased region" description="Low complexity" evidence="9">
    <location>
        <begin position="918"/>
        <end position="931"/>
    </location>
</feature>
<keyword evidence="5 10" id="KW-1133">Transmembrane helix</keyword>
<proteinExistence type="predicted"/>
<feature type="region of interest" description="Disordered" evidence="9">
    <location>
        <begin position="683"/>
        <end position="931"/>
    </location>
</feature>
<feature type="region of interest" description="Disordered" evidence="9">
    <location>
        <begin position="89"/>
        <end position="108"/>
    </location>
</feature>
<feature type="compositionally biased region" description="Low complexity" evidence="9">
    <location>
        <begin position="559"/>
        <end position="570"/>
    </location>
</feature>